<gene>
    <name evidence="1" type="ORF">F969_02552</name>
</gene>
<dbReference type="Gene3D" id="1.10.10.10">
    <property type="entry name" value="Winged helix-like DNA-binding domain superfamily/Winged helix DNA-binding domain"/>
    <property type="match status" value="1"/>
</dbReference>
<keyword evidence="2" id="KW-1185">Reference proteome</keyword>
<protein>
    <submittedName>
        <fullName evidence="1">Uncharacterized protein</fullName>
    </submittedName>
</protein>
<proteinExistence type="predicted"/>
<reference evidence="1 2" key="1">
    <citation type="submission" date="2013-02" db="EMBL/GenBank/DDBJ databases">
        <title>The Genome Sequence of Acinetobacter sp. NIPH 899.</title>
        <authorList>
            <consortium name="The Broad Institute Genome Sequencing Platform"/>
            <consortium name="The Broad Institute Genome Sequencing Center for Infectious Disease"/>
            <person name="Cerqueira G."/>
            <person name="Feldgarden M."/>
            <person name="Courvalin P."/>
            <person name="Perichon B."/>
            <person name="Grillot-Courvalin C."/>
            <person name="Clermont D."/>
            <person name="Rocha E."/>
            <person name="Yoon E.-J."/>
            <person name="Nemec A."/>
            <person name="Walker B."/>
            <person name="Young S.K."/>
            <person name="Zeng Q."/>
            <person name="Gargeya S."/>
            <person name="Fitzgerald M."/>
            <person name="Haas B."/>
            <person name="Abouelleil A."/>
            <person name="Alvarado L."/>
            <person name="Arachchi H.M."/>
            <person name="Berlin A.M."/>
            <person name="Chapman S.B."/>
            <person name="Dewar J."/>
            <person name="Goldberg J."/>
            <person name="Griggs A."/>
            <person name="Gujja S."/>
            <person name="Hansen M."/>
            <person name="Howarth C."/>
            <person name="Imamovic A."/>
            <person name="Larimer J."/>
            <person name="McCowan C."/>
            <person name="Murphy C."/>
            <person name="Neiman D."/>
            <person name="Pearson M."/>
            <person name="Priest M."/>
            <person name="Roberts A."/>
            <person name="Saif S."/>
            <person name="Shea T."/>
            <person name="Sisk P."/>
            <person name="Sykes S."/>
            <person name="Wortman J."/>
            <person name="Nusbaum C."/>
            <person name="Birren B."/>
        </authorList>
    </citation>
    <scope>NUCLEOTIDE SEQUENCE [LARGE SCALE GENOMIC DNA]</scope>
    <source>
        <strain evidence="1 2">NIPH 899</strain>
    </source>
</reference>
<name>N8VG07_9GAMM</name>
<dbReference type="HOGENOM" id="CLU_2550640_0_0_6"/>
<evidence type="ECO:0000313" key="2">
    <source>
        <dbReference type="Proteomes" id="UP000013070"/>
    </source>
</evidence>
<dbReference type="RefSeq" id="WP_004784437.1">
    <property type="nucleotide sequence ID" value="NZ_KB849404.1"/>
</dbReference>
<dbReference type="InterPro" id="IPR036388">
    <property type="entry name" value="WH-like_DNA-bd_sf"/>
</dbReference>
<comment type="caution">
    <text evidence="1">The sequence shown here is derived from an EMBL/GenBank/DDBJ whole genome shotgun (WGS) entry which is preliminary data.</text>
</comment>
<sequence>MSQGITDIFDNMLSVISVARYEKVTTHKVAKNLQVSKRTAQRYIKALIDQGYLERKESYVIATRKAYGMIVAGEPIKGFWRE</sequence>
<dbReference type="eggNOG" id="ENOG50303CF">
    <property type="taxonomic scope" value="Bacteria"/>
</dbReference>
<dbReference type="EMBL" id="APPE01000065">
    <property type="protein sequence ID" value="ENU98520.1"/>
    <property type="molecule type" value="Genomic_DNA"/>
</dbReference>
<dbReference type="PATRIC" id="fig|1217710.3.peg.2435"/>
<dbReference type="Proteomes" id="UP000013070">
    <property type="component" value="Unassembled WGS sequence"/>
</dbReference>
<dbReference type="InterPro" id="IPR036390">
    <property type="entry name" value="WH_DNA-bd_sf"/>
</dbReference>
<evidence type="ECO:0000313" key="1">
    <source>
        <dbReference type="EMBL" id="ENU98520.1"/>
    </source>
</evidence>
<organism evidence="1 2">
    <name type="scientific">Acinetobacter variabilis</name>
    <dbReference type="NCBI Taxonomy" id="70346"/>
    <lineage>
        <taxon>Bacteria</taxon>
        <taxon>Pseudomonadati</taxon>
        <taxon>Pseudomonadota</taxon>
        <taxon>Gammaproteobacteria</taxon>
        <taxon>Moraxellales</taxon>
        <taxon>Moraxellaceae</taxon>
        <taxon>Acinetobacter</taxon>
    </lineage>
</organism>
<dbReference type="Pfam" id="PF13730">
    <property type="entry name" value="HTH_36"/>
    <property type="match status" value="1"/>
</dbReference>
<dbReference type="AlphaFoldDB" id="N8VG07"/>
<dbReference type="SUPFAM" id="SSF46785">
    <property type="entry name" value="Winged helix' DNA-binding domain"/>
    <property type="match status" value="1"/>
</dbReference>
<accession>N8VG07</accession>